<sequence>MKNRILQKSKENSPHLVVVGMGLSGIDFILRWQKKVKQSDVTFFEESGFTPLLLDAFFSLKGKTLTSICEDPSYYHVDNIKVRFNSSSVKDINTRDNKIYHSTGYTSYDFLLIIHEFDQIRIVTNNNYYNHPSFFKLSNNFENEEVTEKEIAIEGHDLLTLALAIKFLNDGLKPTIYCDKSRLAMGEIPKEEAWLIGKYFKNLGIGIKFEKRFSEKLPNGLSQICIKENSNKLAQPINSSLMEYGEMPLLTRLKLEEFYPVRVVRKNSKHCTDVVSIREKSAVDINEKGEALDGYSVDQRKNKCEREGVLFNQYVFKELSWQTYGEISTKWGADTQNFYWEHPEGGISFRMHYRKMDFSIKGIACLGISFNKTFIVNALQSNCKAYDFIDRIDEGMERNVYSFKVYPLIKKSFDVEFKKNIKSHRSSLIKRVFSKFF</sequence>
<dbReference type="Gene3D" id="3.50.50.60">
    <property type="entry name" value="FAD/NAD(P)-binding domain"/>
    <property type="match status" value="2"/>
</dbReference>
<evidence type="ECO:0008006" key="3">
    <source>
        <dbReference type="Google" id="ProtNLM"/>
    </source>
</evidence>
<organism evidence="1 2">
    <name type="scientific">Cyclobacterium amurskyense</name>
    <dbReference type="NCBI Taxonomy" id="320787"/>
    <lineage>
        <taxon>Bacteria</taxon>
        <taxon>Pseudomonadati</taxon>
        <taxon>Bacteroidota</taxon>
        <taxon>Cytophagia</taxon>
        <taxon>Cytophagales</taxon>
        <taxon>Cyclobacteriaceae</taxon>
        <taxon>Cyclobacterium</taxon>
    </lineage>
</organism>
<dbReference type="InterPro" id="IPR036188">
    <property type="entry name" value="FAD/NAD-bd_sf"/>
</dbReference>
<dbReference type="AlphaFoldDB" id="A0A0H4Q097"/>
<dbReference type="OrthoDB" id="839733at2"/>
<keyword evidence="2" id="KW-1185">Reference proteome</keyword>
<protein>
    <recommendedName>
        <fullName evidence="3">FAD-dependent pyridine nucleotide-disulfide oxidoreductase</fullName>
    </recommendedName>
</protein>
<dbReference type="EMBL" id="CP012040">
    <property type="protein sequence ID" value="AKP54047.1"/>
    <property type="molecule type" value="Genomic_DNA"/>
</dbReference>
<evidence type="ECO:0000313" key="2">
    <source>
        <dbReference type="Proteomes" id="UP000036520"/>
    </source>
</evidence>
<proteinExistence type="predicted"/>
<gene>
    <name evidence="1" type="ORF">CA2015_4720</name>
</gene>
<reference evidence="1 2" key="1">
    <citation type="submission" date="2015-07" db="EMBL/GenBank/DDBJ databases">
        <authorList>
            <person name="Kim K.M."/>
        </authorList>
    </citation>
    <scope>NUCLEOTIDE SEQUENCE [LARGE SCALE GENOMIC DNA]</scope>
    <source>
        <strain evidence="1 2">KCTC 12363</strain>
    </source>
</reference>
<dbReference type="Proteomes" id="UP000036520">
    <property type="component" value="Chromosome"/>
</dbReference>
<accession>A0A0H4Q097</accession>
<dbReference type="KEGG" id="camu:CA2015_4720"/>
<dbReference type="RefSeq" id="WP_048644077.1">
    <property type="nucleotide sequence ID" value="NZ_CP012040.1"/>
</dbReference>
<dbReference type="STRING" id="320787.CA2015_4720"/>
<evidence type="ECO:0000313" key="1">
    <source>
        <dbReference type="EMBL" id="AKP54047.1"/>
    </source>
</evidence>
<name>A0A0H4Q097_9BACT</name>